<dbReference type="EMBL" id="NBIU01000005">
    <property type="protein sequence ID" value="PZT48635.1"/>
    <property type="molecule type" value="Genomic_DNA"/>
</dbReference>
<gene>
    <name evidence="1" type="ORF">B6S12_03090</name>
</gene>
<dbReference type="Proteomes" id="UP000249746">
    <property type="component" value="Unassembled WGS sequence"/>
</dbReference>
<dbReference type="AlphaFoldDB" id="A0A2W6MVV3"/>
<dbReference type="RefSeq" id="WP_111229356.1">
    <property type="nucleotide sequence ID" value="NZ_NBIU01000005.1"/>
</dbReference>
<evidence type="ECO:0000313" key="1">
    <source>
        <dbReference type="EMBL" id="PZT48635.1"/>
    </source>
</evidence>
<evidence type="ECO:0000313" key="2">
    <source>
        <dbReference type="Proteomes" id="UP000249746"/>
    </source>
</evidence>
<comment type="caution">
    <text evidence="1">The sequence shown here is derived from an EMBL/GenBank/DDBJ whole genome shotgun (WGS) entry which is preliminary data.</text>
</comment>
<name>A0A2W6MVV3_9HELI</name>
<organism evidence="1 2">
    <name type="scientific">Helicobacter valdiviensis</name>
    <dbReference type="NCBI Taxonomy" id="1458358"/>
    <lineage>
        <taxon>Bacteria</taxon>
        <taxon>Pseudomonadati</taxon>
        <taxon>Campylobacterota</taxon>
        <taxon>Epsilonproteobacteria</taxon>
        <taxon>Campylobacterales</taxon>
        <taxon>Helicobacteraceae</taxon>
        <taxon>Helicobacter</taxon>
    </lineage>
</organism>
<protein>
    <submittedName>
        <fullName evidence="1">Uncharacterized protein</fullName>
    </submittedName>
</protein>
<sequence length="108" mass="12396">MAKNNILWVLEIADKILKYPKEKVGIFGVNGIGALMSCLFPDKIEFIADEDSAKQNMKFADKKIISPKESKKEILVAFRNVLETKRIVGELKNKYPYIDFINLCEWGK</sequence>
<proteinExistence type="predicted"/>
<keyword evidence="2" id="KW-1185">Reference proteome</keyword>
<reference evidence="1 2" key="1">
    <citation type="submission" date="2017-03" db="EMBL/GenBank/DDBJ databases">
        <title>Genomic and clinical evidence uncovers the enterohepatic species Helicobacter valdiviensis as a potential human intestinal pathogen.</title>
        <authorList>
            <person name="Fresia P."/>
            <person name="Jara R."/>
            <person name="Sierra R."/>
            <person name="Ferres I."/>
            <person name="Greif G."/>
            <person name="Iraola G."/>
            <person name="Collado L."/>
        </authorList>
    </citation>
    <scope>NUCLEOTIDE SEQUENCE [LARGE SCALE GENOMIC DNA]</scope>
    <source>
        <strain evidence="1 2">WBE14</strain>
    </source>
</reference>
<accession>A0A2W6MVV3</accession>